<dbReference type="RefSeq" id="WP_048126481.1">
    <property type="nucleotide sequence ID" value="NZ_CP009515.1"/>
</dbReference>
<dbReference type="InterPro" id="IPR017850">
    <property type="entry name" value="Alkaline_phosphatase_core_sf"/>
</dbReference>
<dbReference type="OrthoDB" id="82438at2157"/>
<dbReference type="GeneID" id="24806683"/>
<dbReference type="KEGG" id="mls:MSLAZ_1904"/>
<dbReference type="PATRIC" id="fig|1434111.4.peg.2498"/>
<dbReference type="STRING" id="1434111.MSLAZ_1904"/>
<sequence>MVNVEKTSLSILKKFSPSELKDYEKRKIVFWYDRDKTAWDQEKQAPGEELEEIIQILEGQAIKFHILDNNYFETKKLLEIEDLESNYLIYCPEKERAHEDNWLFDIQLYSSRFENSRISDIKSEFEIDGHELDDFFTKYEKFFGNQKERVQPLKKLHQRDWREKEFILGMLAVFSKTQALDFKQIVRDTMLKSLDEAENPVWENISKFGMEENFWELAEEDFGFSAKNPTLKKLFLSFLITHIKRYSGISLAGYDQYVDRKENECQIFLKHWMDSSRDSKTFEKYTREMLEENGQDLENNLQAELDKRDVQTYLEAEAVETFDRAVILQILKSLNSPVDSTEEDFKNHLAWIDTRRTKHWFSEYENIYNALEYAVKLFRFAREYYDNPKAADALENTPSLYELFKAYAKTYYQIDYLYRKFYYYYDKEQEKDILKKNLRPQVENLYTNKLLGKLILKWSSLIDSELNGQWKIELADSQKDFYKGHVNKILQKDDRSKVAVIISDALRYEAAVELFETLNKDTWGLPELSYMAGVLPSYTKLGMASLLPHNALEYRGKEIFVDGINSNGLENRKKILQNSCLESLAIRYEDFMKYNRDEARELVKGKRVLYIYHDKIDSVGDKQSSENSVFNAVEETVFEIKKLVKYLSEALNTTNIVVTADHGFLYRRDDMENVDKVETSSFNKTRIIDTTKRFILSDQELAPDNSPENSPENSLNKPENSLNNIHSFDMRHILGKDHPPLFAYVPKTDLRFKLQGGGLNFVHGGASPQEIVIPVLTYTHRRNEKTLEKKGIKYGKVNISVINDRKKITSSKFKVKIFQTEKVTDKLKPRTFRASLWDIDGEQEKMVSDEKTVIVNSEADEPEERQYTVILTLGNGLENKTYYLRLIDEDTNEIKDISRIPFELDLLIGDFDDF</sequence>
<feature type="compositionally biased region" description="Low complexity" evidence="1">
    <location>
        <begin position="703"/>
        <end position="721"/>
    </location>
</feature>
<protein>
    <submittedName>
        <fullName evidence="2">Putative cytoplasmic protein</fullName>
    </submittedName>
</protein>
<evidence type="ECO:0000256" key="1">
    <source>
        <dbReference type="SAM" id="MobiDB-lite"/>
    </source>
</evidence>
<organism evidence="2 3">
    <name type="scientific">Methanosarcina lacustris Z-7289</name>
    <dbReference type="NCBI Taxonomy" id="1434111"/>
    <lineage>
        <taxon>Archaea</taxon>
        <taxon>Methanobacteriati</taxon>
        <taxon>Methanobacteriota</taxon>
        <taxon>Stenosarchaea group</taxon>
        <taxon>Methanomicrobia</taxon>
        <taxon>Methanosarcinales</taxon>
        <taxon>Methanosarcinaceae</taxon>
        <taxon>Methanosarcina</taxon>
    </lineage>
</organism>
<evidence type="ECO:0000313" key="2">
    <source>
        <dbReference type="EMBL" id="AKB75165.1"/>
    </source>
</evidence>
<reference evidence="2 3" key="1">
    <citation type="submission" date="2014-07" db="EMBL/GenBank/DDBJ databases">
        <title>Methanogenic archaea and the global carbon cycle.</title>
        <authorList>
            <person name="Henriksen J.R."/>
            <person name="Luke J."/>
            <person name="Reinhart S."/>
            <person name="Benedict M.N."/>
            <person name="Youngblut N.D."/>
            <person name="Metcalf M.E."/>
            <person name="Whitaker R.J."/>
            <person name="Metcalf W.W."/>
        </authorList>
    </citation>
    <scope>NUCLEOTIDE SEQUENCE [LARGE SCALE GENOMIC DNA]</scope>
    <source>
        <strain evidence="2 3">Z-7289</strain>
    </source>
</reference>
<name>A0A0E3WSW8_9EURY</name>
<gene>
    <name evidence="2" type="ORF">MSLAZ_1904</name>
</gene>
<evidence type="ECO:0000313" key="3">
    <source>
        <dbReference type="Proteomes" id="UP000033072"/>
    </source>
</evidence>
<dbReference type="AlphaFoldDB" id="A0A0E3WSW8"/>
<dbReference type="Pfam" id="PF08665">
    <property type="entry name" value="PglZ"/>
    <property type="match status" value="1"/>
</dbReference>
<dbReference type="InterPro" id="IPR014060">
    <property type="entry name" value="PglZ"/>
</dbReference>
<accession>A0A0E3WSW8</accession>
<dbReference type="HOGENOM" id="CLU_017500_0_0_2"/>
<dbReference type="Proteomes" id="UP000033072">
    <property type="component" value="Chromosome"/>
</dbReference>
<feature type="region of interest" description="Disordered" evidence="1">
    <location>
        <begin position="698"/>
        <end position="722"/>
    </location>
</feature>
<dbReference type="NCBIfam" id="TIGR02687">
    <property type="entry name" value="BREX-1 system phosphatase PglZ type A"/>
    <property type="match status" value="1"/>
</dbReference>
<keyword evidence="3" id="KW-1185">Reference proteome</keyword>
<dbReference type="EMBL" id="CP009515">
    <property type="protein sequence ID" value="AKB75165.1"/>
    <property type="molecule type" value="Genomic_DNA"/>
</dbReference>
<dbReference type="Gene3D" id="3.40.720.10">
    <property type="entry name" value="Alkaline Phosphatase, subunit A"/>
    <property type="match status" value="1"/>
</dbReference>
<dbReference type="SUPFAM" id="SSF53649">
    <property type="entry name" value="Alkaline phosphatase-like"/>
    <property type="match status" value="1"/>
</dbReference>
<proteinExistence type="predicted"/>